<feature type="domain" description="Large ribosomal subunit protein uL23 N-terminal" evidence="2">
    <location>
        <begin position="264"/>
        <end position="295"/>
    </location>
</feature>
<dbReference type="AlphaFoldDB" id="A0AA40LTR2"/>
<feature type="compositionally biased region" description="Basic and acidic residues" evidence="1">
    <location>
        <begin position="38"/>
        <end position="47"/>
    </location>
</feature>
<dbReference type="Proteomes" id="UP001177744">
    <property type="component" value="Unassembled WGS sequence"/>
</dbReference>
<evidence type="ECO:0000259" key="2">
    <source>
        <dbReference type="Pfam" id="PF03939"/>
    </source>
</evidence>
<feature type="compositionally biased region" description="Polar residues" evidence="1">
    <location>
        <begin position="27"/>
        <end position="37"/>
    </location>
</feature>
<dbReference type="GO" id="GO:0003735">
    <property type="term" value="F:structural constituent of ribosome"/>
    <property type="evidence" value="ECO:0007669"/>
    <property type="project" value="InterPro"/>
</dbReference>
<name>A0AA40LTR2_CNENI</name>
<dbReference type="InterPro" id="IPR013025">
    <property type="entry name" value="Ribosomal_uL23-like"/>
</dbReference>
<feature type="region of interest" description="Disordered" evidence="1">
    <location>
        <begin position="245"/>
        <end position="270"/>
    </location>
</feature>
<dbReference type="EMBL" id="JAULJE010000002">
    <property type="protein sequence ID" value="KAK1345525.1"/>
    <property type="molecule type" value="Genomic_DNA"/>
</dbReference>
<protein>
    <recommendedName>
        <fullName evidence="2">Large ribosomal subunit protein uL23 N-terminal domain-containing protein</fullName>
    </recommendedName>
</protein>
<organism evidence="3 4">
    <name type="scientific">Cnephaeus nilssonii</name>
    <name type="common">Northern bat</name>
    <name type="synonym">Eptesicus nilssonii</name>
    <dbReference type="NCBI Taxonomy" id="3371016"/>
    <lineage>
        <taxon>Eukaryota</taxon>
        <taxon>Metazoa</taxon>
        <taxon>Chordata</taxon>
        <taxon>Craniata</taxon>
        <taxon>Vertebrata</taxon>
        <taxon>Euteleostomi</taxon>
        <taxon>Mammalia</taxon>
        <taxon>Eutheria</taxon>
        <taxon>Laurasiatheria</taxon>
        <taxon>Chiroptera</taxon>
        <taxon>Yangochiroptera</taxon>
        <taxon>Vespertilionidae</taxon>
        <taxon>Cnephaeus</taxon>
    </lineage>
</organism>
<accession>A0AA40LTR2</accession>
<reference evidence="3" key="1">
    <citation type="submission" date="2023-06" db="EMBL/GenBank/DDBJ databases">
        <title>Reference genome for the Northern bat (Eptesicus nilssonii), a most northern bat species.</title>
        <authorList>
            <person name="Laine V.N."/>
            <person name="Pulliainen A.T."/>
            <person name="Lilley T.M."/>
        </authorList>
    </citation>
    <scope>NUCLEOTIDE SEQUENCE</scope>
    <source>
        <strain evidence="3">BLF_Eptnil</strain>
        <tissue evidence="3">Kidney</tissue>
    </source>
</reference>
<comment type="caution">
    <text evidence="3">The sequence shown here is derived from an EMBL/GenBank/DDBJ whole genome shotgun (WGS) entry which is preliminary data.</text>
</comment>
<evidence type="ECO:0000313" key="4">
    <source>
        <dbReference type="Proteomes" id="UP001177744"/>
    </source>
</evidence>
<feature type="region of interest" description="Disordered" evidence="1">
    <location>
        <begin position="25"/>
        <end position="47"/>
    </location>
</feature>
<dbReference type="GO" id="GO:0006412">
    <property type="term" value="P:translation"/>
    <property type="evidence" value="ECO:0007669"/>
    <property type="project" value="InterPro"/>
</dbReference>
<sequence length="340" mass="38663">MRQVFRTRPQMGLWAMESLWAVGTEQPGPTESYWSTDSRPRPSESLRRCGGFRKALRRSRQAARSPALAFDRGGPVRLAVRRRPRPSESLRRCGGFRKALRRSRQAARSPALAFDRGGPVRLAVRRRPRPSESLRRCGGFRKALRRSRQAARSPALAFDRGGPVRLAAPQAFRKPPALRRLSKGLAPEQTGGQVPAAMVQTLSSRRLWRRELSVLLAQSATPATLSPAPCASCWPNHCCGYSSQSQSKGFEGKESSVERRPQPHKKKKKIRMSPTFPWPMTLRLRRQPKYPRKNALRRNKLDHYAIIKFPLTTESAMKKIEDRHIDQWNTTENPEINPSH</sequence>
<evidence type="ECO:0000313" key="3">
    <source>
        <dbReference type="EMBL" id="KAK1345525.1"/>
    </source>
</evidence>
<dbReference type="PANTHER" id="PTHR11620">
    <property type="entry name" value="60S RIBOSOMAL PROTEIN L23A"/>
    <property type="match status" value="1"/>
</dbReference>
<gene>
    <name evidence="3" type="ORF">QTO34_007983</name>
</gene>
<dbReference type="InterPro" id="IPR012677">
    <property type="entry name" value="Nucleotide-bd_a/b_plait_sf"/>
</dbReference>
<feature type="compositionally biased region" description="Basic and acidic residues" evidence="1">
    <location>
        <begin position="250"/>
        <end position="261"/>
    </location>
</feature>
<dbReference type="GO" id="GO:0005840">
    <property type="term" value="C:ribosome"/>
    <property type="evidence" value="ECO:0007669"/>
    <property type="project" value="InterPro"/>
</dbReference>
<proteinExistence type="predicted"/>
<evidence type="ECO:0000256" key="1">
    <source>
        <dbReference type="SAM" id="MobiDB-lite"/>
    </source>
</evidence>
<keyword evidence="4" id="KW-1185">Reference proteome</keyword>
<dbReference type="Gene3D" id="3.30.70.330">
    <property type="match status" value="1"/>
</dbReference>
<dbReference type="InterPro" id="IPR005633">
    <property type="entry name" value="Ribosomal_uL23_N"/>
</dbReference>
<dbReference type="Pfam" id="PF03939">
    <property type="entry name" value="Ribosomal_L23eN"/>
    <property type="match status" value="1"/>
</dbReference>